<organism evidence="7 8">
    <name type="scientific">Mugilogobius chulae</name>
    <name type="common">yellowstripe goby</name>
    <dbReference type="NCBI Taxonomy" id="88201"/>
    <lineage>
        <taxon>Eukaryota</taxon>
        <taxon>Metazoa</taxon>
        <taxon>Chordata</taxon>
        <taxon>Craniata</taxon>
        <taxon>Vertebrata</taxon>
        <taxon>Euteleostomi</taxon>
        <taxon>Actinopterygii</taxon>
        <taxon>Neopterygii</taxon>
        <taxon>Teleostei</taxon>
        <taxon>Neoteleostei</taxon>
        <taxon>Acanthomorphata</taxon>
        <taxon>Gobiaria</taxon>
        <taxon>Gobiiformes</taxon>
        <taxon>Gobioidei</taxon>
        <taxon>Gobiidae</taxon>
        <taxon>Gobionellinae</taxon>
        <taxon>Mugilogobius</taxon>
    </lineage>
</organism>
<dbReference type="PROSITE" id="PS50262">
    <property type="entry name" value="G_PROTEIN_RECEP_F1_2"/>
    <property type="match status" value="1"/>
</dbReference>
<dbReference type="InterPro" id="IPR027294">
    <property type="entry name" value="NPS_rcpt"/>
</dbReference>
<feature type="transmembrane region" description="Helical" evidence="5">
    <location>
        <begin position="12"/>
        <end position="29"/>
    </location>
</feature>
<protein>
    <recommendedName>
        <fullName evidence="6">G-protein coupled receptors family 1 profile domain-containing protein</fullName>
    </recommendedName>
</protein>
<feature type="transmembrane region" description="Helical" evidence="5">
    <location>
        <begin position="60"/>
        <end position="83"/>
    </location>
</feature>
<dbReference type="PANTHER" id="PTHR24244">
    <property type="entry name" value="NEUROPEPTIDE S RECEPTOR"/>
    <property type="match status" value="1"/>
</dbReference>
<evidence type="ECO:0000313" key="8">
    <source>
        <dbReference type="Proteomes" id="UP001460270"/>
    </source>
</evidence>
<dbReference type="Pfam" id="PF00001">
    <property type="entry name" value="7tm_1"/>
    <property type="match status" value="1"/>
</dbReference>
<dbReference type="EMBL" id="JBBPFD010000006">
    <property type="protein sequence ID" value="KAK7922709.1"/>
    <property type="molecule type" value="Genomic_DNA"/>
</dbReference>
<dbReference type="Gene3D" id="1.20.1070.10">
    <property type="entry name" value="Rhodopsin 7-helix transmembrane proteins"/>
    <property type="match status" value="1"/>
</dbReference>
<keyword evidence="4 5" id="KW-0472">Membrane</keyword>
<dbReference type="SUPFAM" id="SSF81321">
    <property type="entry name" value="Family A G protein-coupled receptor-like"/>
    <property type="match status" value="1"/>
</dbReference>
<comment type="subcellular location">
    <subcellularLocation>
        <location evidence="1">Membrane</location>
    </subcellularLocation>
</comment>
<keyword evidence="8" id="KW-1185">Reference proteome</keyword>
<dbReference type="AlphaFoldDB" id="A0AAW0PQN2"/>
<name>A0AAW0PQN2_9GOBI</name>
<proteinExistence type="predicted"/>
<evidence type="ECO:0000313" key="7">
    <source>
        <dbReference type="EMBL" id="KAK7922709.1"/>
    </source>
</evidence>
<evidence type="ECO:0000256" key="5">
    <source>
        <dbReference type="SAM" id="Phobius"/>
    </source>
</evidence>
<gene>
    <name evidence="7" type="ORF">WMY93_009611</name>
</gene>
<keyword evidence="3 5" id="KW-1133">Transmembrane helix</keyword>
<dbReference type="PRINTS" id="PR00237">
    <property type="entry name" value="GPCRRHODOPSN"/>
</dbReference>
<dbReference type="InterPro" id="IPR000276">
    <property type="entry name" value="GPCR_Rhodpsn"/>
</dbReference>
<evidence type="ECO:0000259" key="6">
    <source>
        <dbReference type="PROSITE" id="PS50262"/>
    </source>
</evidence>
<keyword evidence="2 5" id="KW-0812">Transmembrane</keyword>
<feature type="domain" description="G-protein coupled receptors family 1 profile" evidence="6">
    <location>
        <begin position="1"/>
        <end position="167"/>
    </location>
</feature>
<evidence type="ECO:0000256" key="2">
    <source>
        <dbReference type="ARBA" id="ARBA00022692"/>
    </source>
</evidence>
<evidence type="ECO:0000256" key="1">
    <source>
        <dbReference type="ARBA" id="ARBA00004370"/>
    </source>
</evidence>
<dbReference type="GO" id="GO:0008188">
    <property type="term" value="F:neuropeptide receptor activity"/>
    <property type="evidence" value="ECO:0007669"/>
    <property type="project" value="InterPro"/>
</dbReference>
<accession>A0AAW0PQN2</accession>
<comment type="caution">
    <text evidence="7">The sequence shown here is derived from an EMBL/GenBank/DDBJ whole genome shotgun (WGS) entry which is preliminary data.</text>
</comment>
<evidence type="ECO:0000256" key="4">
    <source>
        <dbReference type="ARBA" id="ARBA00023136"/>
    </source>
</evidence>
<dbReference type="GO" id="GO:0016020">
    <property type="term" value="C:membrane"/>
    <property type="evidence" value="ECO:0007669"/>
    <property type="project" value="UniProtKB-SubCell"/>
</dbReference>
<dbReference type="Proteomes" id="UP001460270">
    <property type="component" value="Unassembled WGS sequence"/>
</dbReference>
<feature type="transmembrane region" description="Helical" evidence="5">
    <location>
        <begin position="104"/>
        <end position="122"/>
    </location>
</feature>
<reference evidence="8" key="1">
    <citation type="submission" date="2024-04" db="EMBL/GenBank/DDBJ databases">
        <title>Salinicola lusitanus LLJ914,a marine bacterium isolated from the Okinawa Trough.</title>
        <authorList>
            <person name="Li J."/>
        </authorList>
    </citation>
    <scope>NUCLEOTIDE SEQUENCE [LARGE SCALE GENOMIC DNA]</scope>
</reference>
<sequence>MKVLGRLTSAHSRIISAIVWLFVGAQTLPDMFFEKTKLNASKCYDTTSDVFVEDYLTYSIIRTMTGFCLPFLITLGCYTHVIMKLCSSRAADTDCLLKRRCLKLLLVLILLFSVCYIPYHILRNLNLWVRVLTKKNQCYSWFNTVYVAHQVGRGLVCLNPALNPLVYLHVSEELSTGIKTLRTQAHLLVSRISLTPALEREIH</sequence>
<dbReference type="InterPro" id="IPR017452">
    <property type="entry name" value="GPCR_Rhodpsn_7TM"/>
</dbReference>
<evidence type="ECO:0000256" key="3">
    <source>
        <dbReference type="ARBA" id="ARBA00022989"/>
    </source>
</evidence>
<dbReference type="PANTHER" id="PTHR24244:SF0">
    <property type="entry name" value="G-PROTEIN COUPLED RECEPTORS FAMILY 1 PROFILE DOMAIN-CONTAINING PROTEIN"/>
    <property type="match status" value="1"/>
</dbReference>